<accession>A0ABD0VBK6</accession>
<dbReference type="PANTHER" id="PTHR36026">
    <property type="entry name" value="OS05G0542100 PROTEIN"/>
    <property type="match status" value="1"/>
</dbReference>
<dbReference type="EMBL" id="JANQDX010000008">
    <property type="protein sequence ID" value="KAL0920036.1"/>
    <property type="molecule type" value="Genomic_DNA"/>
</dbReference>
<reference evidence="1 2" key="1">
    <citation type="journal article" date="2024" name="Plant Biotechnol. J.">
        <title>Dendrobium thyrsiflorum genome and its molecular insights into genes involved in important horticultural traits.</title>
        <authorList>
            <person name="Chen B."/>
            <person name="Wang J.Y."/>
            <person name="Zheng P.J."/>
            <person name="Li K.L."/>
            <person name="Liang Y.M."/>
            <person name="Chen X.F."/>
            <person name="Zhang C."/>
            <person name="Zhao X."/>
            <person name="He X."/>
            <person name="Zhang G.Q."/>
            <person name="Liu Z.J."/>
            <person name="Xu Q."/>
        </authorList>
    </citation>
    <scope>NUCLEOTIDE SEQUENCE [LARGE SCALE GENOMIC DNA]</scope>
    <source>
        <strain evidence="1">GZMU011</strain>
    </source>
</reference>
<name>A0ABD0VBK6_DENTH</name>
<evidence type="ECO:0000313" key="2">
    <source>
        <dbReference type="Proteomes" id="UP001552299"/>
    </source>
</evidence>
<sequence>MHDNINAMPLAFLSFLTSYEKIVPKLPNELSSISTGLFLPAVVRPILDSFDSAEQVPPPPLSEVVAGVTGKKQRD</sequence>
<protein>
    <submittedName>
        <fullName evidence="1">Uncharacterized protein</fullName>
    </submittedName>
</protein>
<dbReference type="Proteomes" id="UP001552299">
    <property type="component" value="Unassembled WGS sequence"/>
</dbReference>
<comment type="caution">
    <text evidence="1">The sequence shown here is derived from an EMBL/GenBank/DDBJ whole genome shotgun (WGS) entry which is preliminary data.</text>
</comment>
<proteinExistence type="predicted"/>
<gene>
    <name evidence="1" type="ORF">M5K25_009142</name>
</gene>
<dbReference type="AlphaFoldDB" id="A0ABD0VBK6"/>
<evidence type="ECO:0000313" key="1">
    <source>
        <dbReference type="EMBL" id="KAL0920036.1"/>
    </source>
</evidence>
<organism evidence="1 2">
    <name type="scientific">Dendrobium thyrsiflorum</name>
    <name type="common">Pinecone-like raceme dendrobium</name>
    <name type="synonym">Orchid</name>
    <dbReference type="NCBI Taxonomy" id="117978"/>
    <lineage>
        <taxon>Eukaryota</taxon>
        <taxon>Viridiplantae</taxon>
        <taxon>Streptophyta</taxon>
        <taxon>Embryophyta</taxon>
        <taxon>Tracheophyta</taxon>
        <taxon>Spermatophyta</taxon>
        <taxon>Magnoliopsida</taxon>
        <taxon>Liliopsida</taxon>
        <taxon>Asparagales</taxon>
        <taxon>Orchidaceae</taxon>
        <taxon>Epidendroideae</taxon>
        <taxon>Malaxideae</taxon>
        <taxon>Dendrobiinae</taxon>
        <taxon>Dendrobium</taxon>
    </lineage>
</organism>
<keyword evidence="2" id="KW-1185">Reference proteome</keyword>
<dbReference type="PANTHER" id="PTHR36026:SF1">
    <property type="entry name" value="OS05G0542100 PROTEIN"/>
    <property type="match status" value="1"/>
</dbReference>